<evidence type="ECO:0000256" key="1">
    <source>
        <dbReference type="SAM" id="MobiDB-lite"/>
    </source>
</evidence>
<organism evidence="2 3">
    <name type="scientific">Mucuna pruriens</name>
    <name type="common">Velvet bean</name>
    <name type="synonym">Dolichos pruriens</name>
    <dbReference type="NCBI Taxonomy" id="157652"/>
    <lineage>
        <taxon>Eukaryota</taxon>
        <taxon>Viridiplantae</taxon>
        <taxon>Streptophyta</taxon>
        <taxon>Embryophyta</taxon>
        <taxon>Tracheophyta</taxon>
        <taxon>Spermatophyta</taxon>
        <taxon>Magnoliopsida</taxon>
        <taxon>eudicotyledons</taxon>
        <taxon>Gunneridae</taxon>
        <taxon>Pentapetalae</taxon>
        <taxon>rosids</taxon>
        <taxon>fabids</taxon>
        <taxon>Fabales</taxon>
        <taxon>Fabaceae</taxon>
        <taxon>Papilionoideae</taxon>
        <taxon>50 kb inversion clade</taxon>
        <taxon>NPAAA clade</taxon>
        <taxon>indigoferoid/millettioid clade</taxon>
        <taxon>Phaseoleae</taxon>
        <taxon>Mucuna</taxon>
    </lineage>
</organism>
<dbReference type="OrthoDB" id="911638at2759"/>
<sequence length="164" mass="18072">MVGIEHVRLGADQNQSNNTIDNQLYEPEQMENNNRTLKELATPDVVGDIGRLYQDEGLMMMDMNMIDAASGGVLMDKTPIGARHLISNMANNTHQFGTRGGVTTSRVVNKVSTIENLRLENQLTELTSLVDISIGDNRSRIDHMIVNNIRGSSISESESRAISS</sequence>
<protein>
    <submittedName>
        <fullName evidence="2">Uncharacterized protein</fullName>
    </submittedName>
</protein>
<proteinExistence type="predicted"/>
<feature type="region of interest" description="Disordered" evidence="1">
    <location>
        <begin position="1"/>
        <end position="21"/>
    </location>
</feature>
<dbReference type="Proteomes" id="UP000257109">
    <property type="component" value="Unassembled WGS sequence"/>
</dbReference>
<accession>A0A371I7E5</accession>
<keyword evidence="3" id="KW-1185">Reference proteome</keyword>
<name>A0A371I7E5_MUCPR</name>
<dbReference type="EMBL" id="QJKJ01000739">
    <property type="protein sequence ID" value="RDY10960.1"/>
    <property type="molecule type" value="Genomic_DNA"/>
</dbReference>
<gene>
    <name evidence="2" type="ORF">CR513_04440</name>
</gene>
<comment type="caution">
    <text evidence="2">The sequence shown here is derived from an EMBL/GenBank/DDBJ whole genome shotgun (WGS) entry which is preliminary data.</text>
</comment>
<feature type="compositionally biased region" description="Polar residues" evidence="1">
    <location>
        <begin position="12"/>
        <end position="21"/>
    </location>
</feature>
<reference evidence="2" key="1">
    <citation type="submission" date="2018-05" db="EMBL/GenBank/DDBJ databases">
        <title>Draft genome of Mucuna pruriens seed.</title>
        <authorList>
            <person name="Nnadi N.E."/>
            <person name="Vos R."/>
            <person name="Hasami M.H."/>
            <person name="Devisetty U.K."/>
            <person name="Aguiy J.C."/>
        </authorList>
    </citation>
    <scope>NUCLEOTIDE SEQUENCE [LARGE SCALE GENOMIC DNA]</scope>
    <source>
        <strain evidence="2">JCA_2017</strain>
    </source>
</reference>
<evidence type="ECO:0000313" key="3">
    <source>
        <dbReference type="Proteomes" id="UP000257109"/>
    </source>
</evidence>
<feature type="non-terminal residue" evidence="2">
    <location>
        <position position="1"/>
    </location>
</feature>
<dbReference type="AlphaFoldDB" id="A0A371I7E5"/>
<evidence type="ECO:0000313" key="2">
    <source>
        <dbReference type="EMBL" id="RDY10960.1"/>
    </source>
</evidence>